<keyword evidence="1" id="KW-0175">Coiled coil</keyword>
<sequence>MPRPNQINDLKAGLNELIAKFTPQNAESGSKQAERTRHLLGELEKFNSQLSSLENTVSVGVPLAEATDAIERLNAVQSSLDSMETQINNYLVTLRELKEKNDELAAIFATKASKSQLESLANKVDSLGALYSQQGVAETKKTLKSLTDLMERLGERVDLLEKKSRSDAIYPQTEQAAARPAAGGGQKGVFSSFAGAIKNLFGMH</sequence>
<gene>
    <name evidence="2" type="ORF">HA254_00215</name>
</gene>
<evidence type="ECO:0000256" key="1">
    <source>
        <dbReference type="SAM" id="Coils"/>
    </source>
</evidence>
<proteinExistence type="predicted"/>
<protein>
    <submittedName>
        <fullName evidence="2">Uncharacterized protein</fullName>
    </submittedName>
</protein>
<evidence type="ECO:0000313" key="3">
    <source>
        <dbReference type="Proteomes" id="UP000565078"/>
    </source>
</evidence>
<dbReference type="Proteomes" id="UP000565078">
    <property type="component" value="Unassembled WGS sequence"/>
</dbReference>
<feature type="coiled-coil region" evidence="1">
    <location>
        <begin position="136"/>
        <end position="163"/>
    </location>
</feature>
<dbReference type="AlphaFoldDB" id="A0A7J4IWA9"/>
<name>A0A7J4IWA9_9ARCH</name>
<organism evidence="2 3">
    <name type="scientific">Candidatus Iainarchaeum sp</name>
    <dbReference type="NCBI Taxonomy" id="3101447"/>
    <lineage>
        <taxon>Archaea</taxon>
        <taxon>Candidatus Iainarchaeota</taxon>
        <taxon>Candidatus Iainarchaeia</taxon>
        <taxon>Candidatus Iainarchaeales</taxon>
        <taxon>Candidatus Iainarchaeaceae</taxon>
        <taxon>Candidatus Iainarchaeum</taxon>
    </lineage>
</organism>
<accession>A0A7J4IWA9</accession>
<reference evidence="3" key="1">
    <citation type="journal article" date="2020" name="bioRxiv">
        <title>A rank-normalized archaeal taxonomy based on genome phylogeny resolves widespread incomplete and uneven classifications.</title>
        <authorList>
            <person name="Rinke C."/>
            <person name="Chuvochina M."/>
            <person name="Mussig A.J."/>
            <person name="Chaumeil P.-A."/>
            <person name="Waite D.W."/>
            <person name="Whitman W.B."/>
            <person name="Parks D.H."/>
            <person name="Hugenholtz P."/>
        </authorList>
    </citation>
    <scope>NUCLEOTIDE SEQUENCE [LARGE SCALE GENOMIC DNA]</scope>
</reference>
<dbReference type="EMBL" id="DUGC01000004">
    <property type="protein sequence ID" value="HIH09074.1"/>
    <property type="molecule type" value="Genomic_DNA"/>
</dbReference>
<feature type="coiled-coil region" evidence="1">
    <location>
        <begin position="80"/>
        <end position="107"/>
    </location>
</feature>
<evidence type="ECO:0000313" key="2">
    <source>
        <dbReference type="EMBL" id="HIH09074.1"/>
    </source>
</evidence>
<comment type="caution">
    <text evidence="2">The sequence shown here is derived from an EMBL/GenBank/DDBJ whole genome shotgun (WGS) entry which is preliminary data.</text>
</comment>